<sequence>MPELCIHQLGLGEIVIIAGFVVYFLCKLLPVFLAISILLILLGTLIFRLNDHNNYWHKRGIQGPKGNLLFGSMLDLLRSIHEFDKKQSEKRRRPVERCHFEVDDECDWKNSFWNEFEQF</sequence>
<accession>A0AC34R792</accession>
<dbReference type="WBParaSite" id="JU765_v2.g4160.t1">
    <property type="protein sequence ID" value="JU765_v2.g4160.t1"/>
    <property type="gene ID" value="JU765_v2.g4160"/>
</dbReference>
<evidence type="ECO:0000313" key="1">
    <source>
        <dbReference type="Proteomes" id="UP000887576"/>
    </source>
</evidence>
<reference evidence="2" key="1">
    <citation type="submission" date="2022-11" db="UniProtKB">
        <authorList>
            <consortium name="WormBaseParasite"/>
        </authorList>
    </citation>
    <scope>IDENTIFICATION</scope>
</reference>
<proteinExistence type="predicted"/>
<evidence type="ECO:0000313" key="2">
    <source>
        <dbReference type="WBParaSite" id="JU765_v2.g4160.t1"/>
    </source>
</evidence>
<name>A0AC34R792_9BILA</name>
<organism evidence="1 2">
    <name type="scientific">Panagrolaimus sp. JU765</name>
    <dbReference type="NCBI Taxonomy" id="591449"/>
    <lineage>
        <taxon>Eukaryota</taxon>
        <taxon>Metazoa</taxon>
        <taxon>Ecdysozoa</taxon>
        <taxon>Nematoda</taxon>
        <taxon>Chromadorea</taxon>
        <taxon>Rhabditida</taxon>
        <taxon>Tylenchina</taxon>
        <taxon>Panagrolaimomorpha</taxon>
        <taxon>Panagrolaimoidea</taxon>
        <taxon>Panagrolaimidae</taxon>
        <taxon>Panagrolaimus</taxon>
    </lineage>
</organism>
<dbReference type="Proteomes" id="UP000887576">
    <property type="component" value="Unplaced"/>
</dbReference>
<protein>
    <submittedName>
        <fullName evidence="2">Uncharacterized protein</fullName>
    </submittedName>
</protein>